<feature type="transmembrane region" description="Helical" evidence="8">
    <location>
        <begin position="964"/>
        <end position="986"/>
    </location>
</feature>
<feature type="compositionally biased region" description="Polar residues" evidence="7">
    <location>
        <begin position="270"/>
        <end position="282"/>
    </location>
</feature>
<feature type="domain" description="ABC3 transporter permease C-terminal" evidence="9">
    <location>
        <begin position="877"/>
        <end position="996"/>
    </location>
</feature>
<dbReference type="Pfam" id="PF02687">
    <property type="entry name" value="FtsX"/>
    <property type="match status" value="2"/>
</dbReference>
<dbReference type="GO" id="GO:0005886">
    <property type="term" value="C:plasma membrane"/>
    <property type="evidence" value="ECO:0007669"/>
    <property type="project" value="UniProtKB-SubCell"/>
</dbReference>
<feature type="region of interest" description="Disordered" evidence="7">
    <location>
        <begin position="220"/>
        <end position="282"/>
    </location>
</feature>
<gene>
    <name evidence="11" type="ORF">UC8_39000</name>
</gene>
<proteinExistence type="inferred from homology"/>
<keyword evidence="3 8" id="KW-0812">Transmembrane</keyword>
<feature type="transmembrane region" description="Helical" evidence="8">
    <location>
        <begin position="372"/>
        <end position="395"/>
    </location>
</feature>
<feature type="transmembrane region" description="Helical" evidence="8">
    <location>
        <begin position="461"/>
        <end position="484"/>
    </location>
</feature>
<evidence type="ECO:0000256" key="3">
    <source>
        <dbReference type="ARBA" id="ARBA00022692"/>
    </source>
</evidence>
<feature type="transmembrane region" description="Helical" evidence="8">
    <location>
        <begin position="415"/>
        <end position="441"/>
    </location>
</feature>
<keyword evidence="2" id="KW-1003">Cell membrane</keyword>
<dbReference type="InterPro" id="IPR025857">
    <property type="entry name" value="MacB_PCD"/>
</dbReference>
<feature type="transmembrane region" description="Helical" evidence="8">
    <location>
        <begin position="547"/>
        <end position="567"/>
    </location>
</feature>
<dbReference type="InterPro" id="IPR003838">
    <property type="entry name" value="ABC3_permease_C"/>
</dbReference>
<feature type="transmembrane region" description="Helical" evidence="8">
    <location>
        <begin position="869"/>
        <end position="896"/>
    </location>
</feature>
<dbReference type="AlphaFoldDB" id="A0A5B9QV91"/>
<evidence type="ECO:0000256" key="5">
    <source>
        <dbReference type="ARBA" id="ARBA00023136"/>
    </source>
</evidence>
<feature type="domain" description="ABC3 transporter permease C-terminal" evidence="9">
    <location>
        <begin position="375"/>
        <end position="491"/>
    </location>
</feature>
<feature type="transmembrane region" description="Helical" evidence="8">
    <location>
        <begin position="505"/>
        <end position="527"/>
    </location>
</feature>
<keyword evidence="5 8" id="KW-0472">Membrane</keyword>
<dbReference type="Pfam" id="PF12704">
    <property type="entry name" value="MacB_PCD"/>
    <property type="match status" value="1"/>
</dbReference>
<reference evidence="11 12" key="1">
    <citation type="submission" date="2019-08" db="EMBL/GenBank/DDBJ databases">
        <title>Deep-cultivation of Planctomycetes and their phenomic and genomic characterization uncovers novel biology.</title>
        <authorList>
            <person name="Wiegand S."/>
            <person name="Jogler M."/>
            <person name="Boedeker C."/>
            <person name="Pinto D."/>
            <person name="Vollmers J."/>
            <person name="Rivas-Marin E."/>
            <person name="Kohn T."/>
            <person name="Peeters S.H."/>
            <person name="Heuer A."/>
            <person name="Rast P."/>
            <person name="Oberbeckmann S."/>
            <person name="Bunk B."/>
            <person name="Jeske O."/>
            <person name="Meyerdierks A."/>
            <person name="Storesund J.E."/>
            <person name="Kallscheuer N."/>
            <person name="Luecker S."/>
            <person name="Lage O.M."/>
            <person name="Pohl T."/>
            <person name="Merkel B.J."/>
            <person name="Hornburger P."/>
            <person name="Mueller R.-W."/>
            <person name="Bruemmer F."/>
            <person name="Labrenz M."/>
            <person name="Spormann A.M."/>
            <person name="Op den Camp H."/>
            <person name="Overmann J."/>
            <person name="Amann R."/>
            <person name="Jetten M.S.M."/>
            <person name="Mascher T."/>
            <person name="Medema M.H."/>
            <person name="Devos D.P."/>
            <person name="Kaster A.-K."/>
            <person name="Ovreas L."/>
            <person name="Rohde M."/>
            <person name="Galperin M.Y."/>
            <person name="Jogler C."/>
        </authorList>
    </citation>
    <scope>NUCLEOTIDE SEQUENCE [LARGE SCALE GENOMIC DNA]</scope>
    <source>
        <strain evidence="11 12">UC8</strain>
    </source>
</reference>
<evidence type="ECO:0000256" key="2">
    <source>
        <dbReference type="ARBA" id="ARBA00022475"/>
    </source>
</evidence>
<evidence type="ECO:0000256" key="7">
    <source>
        <dbReference type="SAM" id="MobiDB-lite"/>
    </source>
</evidence>
<dbReference type="PANTHER" id="PTHR30572:SF4">
    <property type="entry name" value="ABC TRANSPORTER PERMEASE YTRF"/>
    <property type="match status" value="1"/>
</dbReference>
<feature type="transmembrane region" description="Helical" evidence="8">
    <location>
        <begin position="916"/>
        <end position="944"/>
    </location>
</feature>
<dbReference type="InterPro" id="IPR050250">
    <property type="entry name" value="Macrolide_Exporter_MacB"/>
</dbReference>
<dbReference type="KEGG" id="rul:UC8_39000"/>
<evidence type="ECO:0000256" key="1">
    <source>
        <dbReference type="ARBA" id="ARBA00004651"/>
    </source>
</evidence>
<feature type="compositionally biased region" description="Gly residues" evidence="7">
    <location>
        <begin position="239"/>
        <end position="260"/>
    </location>
</feature>
<dbReference type="Proteomes" id="UP000325286">
    <property type="component" value="Chromosome"/>
</dbReference>
<evidence type="ECO:0000256" key="4">
    <source>
        <dbReference type="ARBA" id="ARBA00022989"/>
    </source>
</evidence>
<evidence type="ECO:0000256" key="6">
    <source>
        <dbReference type="ARBA" id="ARBA00038076"/>
    </source>
</evidence>
<evidence type="ECO:0000259" key="10">
    <source>
        <dbReference type="Pfam" id="PF12704"/>
    </source>
</evidence>
<comment type="similarity">
    <text evidence="6">Belongs to the ABC-4 integral membrane protein family.</text>
</comment>
<dbReference type="GO" id="GO:0022857">
    <property type="term" value="F:transmembrane transporter activity"/>
    <property type="evidence" value="ECO:0007669"/>
    <property type="project" value="TreeGrafter"/>
</dbReference>
<evidence type="ECO:0000259" key="9">
    <source>
        <dbReference type="Pfam" id="PF02687"/>
    </source>
</evidence>
<dbReference type="EMBL" id="CP042914">
    <property type="protein sequence ID" value="QEG41872.1"/>
    <property type="molecule type" value="Genomic_DNA"/>
</dbReference>
<evidence type="ECO:0000256" key="8">
    <source>
        <dbReference type="SAM" id="Phobius"/>
    </source>
</evidence>
<sequence length="1007" mass="107153">MQTSDGFSSSHSTITKLRLIVRLVTSQMRLHPGRVAITTLGVIASTCALVWVVSGYDALVSQFDENANKYLGRYDAIVMSSGGPPGTPPATIGSPLIEALRRDVGVREVNPINGSRVTATRGGDADGTQPASSLGLLIGERPPVNGAPPIGPTLVATPASDPPYEVVDGKWLGSADQAGSAVVGENVAKELQLSVGDELLVTSFGNQVRLKLVGIIEQAPQTPSLGGGRRRGDRTAGGPVAGGPGNGRPGGGRPGIGERSGYGRRPPAINSKSAGTSASETSEIGLPSGFIQGVPTSAIYVRPGVADEINGYSGKPQVLQIALRDTVSSETFREVWEAKFAAHTPPLKLIDFAAVRRGMESSRTVSGQQSQAWAATGMASLAAIFIIFSTLSMGVSERAREFAMLRAVALTRFQVAGIIAVESVVLALLGWGGGLLAGWLMVLVGSRMLPALFSSGAVLGWGSIALSGLTVLAGATAAAILPAWRAMRIKPLEAMSARPVTPNTRWWVVLGAIGFVLSAATPITVFMLPMSDSWRTWCYSFVTYPMLLLGMVLLAPAVVVGCERLCGPFVTRLLRLDQRMMKTQLSSNLWRSVGATLALSVGLGLYASTQTWGYSMLVPFTPGAWLPDALVAFHPVGLEEQDVPLVSQVDGVRADQVIPLAIEQAKFDWGGDAPPSRMRFGDNGIVCGLDPQRAFGGDRPFLDVSFVRGTREAAIDAIENGVGCVVSEDFVMGTGLDLGDEVTFVPPADESQRVRYRIAGVVALPGWQWVTKFSGVRRHFVRTGTLLFANRQRVREDFALERPEFFWLNLEQDADLAKVEADFQAIAERHRGETFVATGVGEVNAYRPFARMTATETVKRAIQMRADDMIWGMSYLPLVTLVIMSLAIANTVIASVRSRTWEFGVMRSIGVTRSQLIRLVFAETSLIAISACMLSLGFGLIAGWCGVGMAQFGGWFAGPPSFLIPWGQLSIGFGITLLLCLIAGLWPAIKTGRAEPLGLLQAGRGSQ</sequence>
<feature type="transmembrane region" description="Helical" evidence="8">
    <location>
        <begin position="588"/>
        <end position="607"/>
    </location>
</feature>
<dbReference type="RefSeq" id="WP_068139801.1">
    <property type="nucleotide sequence ID" value="NZ_CP042914.1"/>
</dbReference>
<accession>A0A5B9QV91</accession>
<comment type="subcellular location">
    <subcellularLocation>
        <location evidence="1">Cell membrane</location>
        <topology evidence="1">Multi-pass membrane protein</topology>
    </subcellularLocation>
</comment>
<dbReference type="PANTHER" id="PTHR30572">
    <property type="entry name" value="MEMBRANE COMPONENT OF TRANSPORTER-RELATED"/>
    <property type="match status" value="1"/>
</dbReference>
<name>A0A5B9QV91_9BACT</name>
<evidence type="ECO:0000313" key="11">
    <source>
        <dbReference type="EMBL" id="QEG41872.1"/>
    </source>
</evidence>
<organism evidence="11 12">
    <name type="scientific">Roseimaritima ulvae</name>
    <dbReference type="NCBI Taxonomy" id="980254"/>
    <lineage>
        <taxon>Bacteria</taxon>
        <taxon>Pseudomonadati</taxon>
        <taxon>Planctomycetota</taxon>
        <taxon>Planctomycetia</taxon>
        <taxon>Pirellulales</taxon>
        <taxon>Pirellulaceae</taxon>
        <taxon>Roseimaritima</taxon>
    </lineage>
</organism>
<keyword evidence="4 8" id="KW-1133">Transmembrane helix</keyword>
<feature type="domain" description="MacB-like periplasmic core" evidence="10">
    <location>
        <begin position="36"/>
        <end position="226"/>
    </location>
</feature>
<protein>
    <submittedName>
        <fullName evidence="11">FtsX-like permease family protein</fullName>
    </submittedName>
</protein>
<keyword evidence="12" id="KW-1185">Reference proteome</keyword>
<evidence type="ECO:0000313" key="12">
    <source>
        <dbReference type="Proteomes" id="UP000325286"/>
    </source>
</evidence>